<dbReference type="EMBL" id="BTGU01003283">
    <property type="protein sequence ID" value="GMN29712.1"/>
    <property type="molecule type" value="Genomic_DNA"/>
</dbReference>
<dbReference type="Pfam" id="PF13855">
    <property type="entry name" value="LRR_8"/>
    <property type="match status" value="1"/>
</dbReference>
<evidence type="ECO:0000256" key="11">
    <source>
        <dbReference type="SAM" id="MobiDB-lite"/>
    </source>
</evidence>
<evidence type="ECO:0000256" key="4">
    <source>
        <dbReference type="ARBA" id="ARBA00022692"/>
    </source>
</evidence>
<dbReference type="PRINTS" id="PR00019">
    <property type="entry name" value="LEURICHRPT"/>
</dbReference>
<feature type="region of interest" description="Disordered" evidence="11">
    <location>
        <begin position="169"/>
        <end position="193"/>
    </location>
</feature>
<keyword evidence="4 12" id="KW-0812">Transmembrane</keyword>
<accession>A0AA88CTW9</accession>
<comment type="subcellular location">
    <subcellularLocation>
        <location evidence="1">Membrane</location>
        <topology evidence="1">Single-pass type I membrane protein</topology>
    </subcellularLocation>
</comment>
<dbReference type="InterPro" id="IPR046956">
    <property type="entry name" value="RLP23-like"/>
</dbReference>
<comment type="caution">
    <text evidence="13">The sequence shown here is derived from an EMBL/GenBank/DDBJ whole genome shotgun (WGS) entry which is preliminary data.</text>
</comment>
<dbReference type="InterPro" id="IPR032675">
    <property type="entry name" value="LRR_dom_sf"/>
</dbReference>
<sequence>MKEIGSNPQFVSEGEIRQPEASPYDRNALYPPIPPIENDKLSLVWKGLVREFKNVGLVRSIDLSSNKLIGELPKEVTELVGLVSLNLSKNNLSGEIPQRIGGLKSLDVLDLSKNHLSGRIPSSLSQVSRLSTFDLSNNNLSGKIPMGTQLQTRDATAYFGNPKLCGDPLSKKCPGEDEPTTSRATEDHGGDQDDEDLLITKGFYISSAVGFIVAFWGFCLALIFNKSWRYRYFKSLNKAKDWLYVTVAVNKAKLLRIIRS</sequence>
<evidence type="ECO:0000256" key="12">
    <source>
        <dbReference type="SAM" id="Phobius"/>
    </source>
</evidence>
<comment type="similarity">
    <text evidence="2">Belongs to the RLP family.</text>
</comment>
<keyword evidence="5" id="KW-0732">Signal</keyword>
<keyword evidence="7 12" id="KW-1133">Transmembrane helix</keyword>
<organism evidence="13 14">
    <name type="scientific">Ficus carica</name>
    <name type="common">Common fig</name>
    <dbReference type="NCBI Taxonomy" id="3494"/>
    <lineage>
        <taxon>Eukaryota</taxon>
        <taxon>Viridiplantae</taxon>
        <taxon>Streptophyta</taxon>
        <taxon>Embryophyta</taxon>
        <taxon>Tracheophyta</taxon>
        <taxon>Spermatophyta</taxon>
        <taxon>Magnoliopsida</taxon>
        <taxon>eudicotyledons</taxon>
        <taxon>Gunneridae</taxon>
        <taxon>Pentapetalae</taxon>
        <taxon>rosids</taxon>
        <taxon>fabids</taxon>
        <taxon>Rosales</taxon>
        <taxon>Moraceae</taxon>
        <taxon>Ficeae</taxon>
        <taxon>Ficus</taxon>
    </lineage>
</organism>
<evidence type="ECO:0000256" key="9">
    <source>
        <dbReference type="ARBA" id="ARBA00023170"/>
    </source>
</evidence>
<dbReference type="SUPFAM" id="SSF52058">
    <property type="entry name" value="L domain-like"/>
    <property type="match status" value="1"/>
</dbReference>
<proteinExistence type="inferred from homology"/>
<gene>
    <name evidence="13" type="ORF">TIFTF001_044378</name>
</gene>
<name>A0AA88CTW9_FICCA</name>
<evidence type="ECO:0000256" key="3">
    <source>
        <dbReference type="ARBA" id="ARBA00022614"/>
    </source>
</evidence>
<keyword evidence="9" id="KW-0675">Receptor</keyword>
<evidence type="ECO:0000256" key="2">
    <source>
        <dbReference type="ARBA" id="ARBA00009592"/>
    </source>
</evidence>
<keyword evidence="3" id="KW-0433">Leucine-rich repeat</keyword>
<dbReference type="Proteomes" id="UP001187192">
    <property type="component" value="Unassembled WGS sequence"/>
</dbReference>
<feature type="transmembrane region" description="Helical" evidence="12">
    <location>
        <begin position="203"/>
        <end position="224"/>
    </location>
</feature>
<evidence type="ECO:0000256" key="6">
    <source>
        <dbReference type="ARBA" id="ARBA00022737"/>
    </source>
</evidence>
<feature type="compositionally biased region" description="Polar residues" evidence="11">
    <location>
        <begin position="1"/>
        <end position="10"/>
    </location>
</feature>
<keyword evidence="10" id="KW-0325">Glycoprotein</keyword>
<keyword evidence="14" id="KW-1185">Reference proteome</keyword>
<keyword evidence="8 12" id="KW-0472">Membrane</keyword>
<reference evidence="13" key="1">
    <citation type="submission" date="2023-07" db="EMBL/GenBank/DDBJ databases">
        <title>draft genome sequence of fig (Ficus carica).</title>
        <authorList>
            <person name="Takahashi T."/>
            <person name="Nishimura K."/>
        </authorList>
    </citation>
    <scope>NUCLEOTIDE SEQUENCE</scope>
</reference>
<protein>
    <submittedName>
        <fullName evidence="13">Uncharacterized protein</fullName>
    </submittedName>
</protein>
<dbReference type="Pfam" id="PF00560">
    <property type="entry name" value="LRR_1"/>
    <property type="match status" value="1"/>
</dbReference>
<dbReference type="Gene3D" id="3.80.10.10">
    <property type="entry name" value="Ribonuclease Inhibitor"/>
    <property type="match status" value="1"/>
</dbReference>
<evidence type="ECO:0000256" key="10">
    <source>
        <dbReference type="ARBA" id="ARBA00023180"/>
    </source>
</evidence>
<keyword evidence="6" id="KW-0677">Repeat</keyword>
<dbReference type="PANTHER" id="PTHR48063:SF98">
    <property type="entry name" value="LRR RECEPTOR-LIKE SERINE_THREONINE-PROTEIN KINASE FLS2"/>
    <property type="match status" value="1"/>
</dbReference>
<evidence type="ECO:0000256" key="8">
    <source>
        <dbReference type="ARBA" id="ARBA00023136"/>
    </source>
</evidence>
<evidence type="ECO:0000256" key="7">
    <source>
        <dbReference type="ARBA" id="ARBA00022989"/>
    </source>
</evidence>
<evidence type="ECO:0000256" key="1">
    <source>
        <dbReference type="ARBA" id="ARBA00004479"/>
    </source>
</evidence>
<dbReference type="InterPro" id="IPR001611">
    <property type="entry name" value="Leu-rich_rpt"/>
</dbReference>
<evidence type="ECO:0000313" key="13">
    <source>
        <dbReference type="EMBL" id="GMN29712.1"/>
    </source>
</evidence>
<feature type="region of interest" description="Disordered" evidence="11">
    <location>
        <begin position="1"/>
        <end position="25"/>
    </location>
</feature>
<dbReference type="FunFam" id="3.80.10.10:FF:000111">
    <property type="entry name" value="LRR receptor-like serine/threonine-protein kinase ERECTA"/>
    <property type="match status" value="1"/>
</dbReference>
<evidence type="ECO:0000256" key="5">
    <source>
        <dbReference type="ARBA" id="ARBA00022729"/>
    </source>
</evidence>
<evidence type="ECO:0000313" key="14">
    <source>
        <dbReference type="Proteomes" id="UP001187192"/>
    </source>
</evidence>
<dbReference type="AlphaFoldDB" id="A0AA88CTW9"/>
<dbReference type="GO" id="GO:0016020">
    <property type="term" value="C:membrane"/>
    <property type="evidence" value="ECO:0007669"/>
    <property type="project" value="UniProtKB-SubCell"/>
</dbReference>
<dbReference type="PANTHER" id="PTHR48063">
    <property type="entry name" value="LRR RECEPTOR-LIKE KINASE"/>
    <property type="match status" value="1"/>
</dbReference>